<feature type="compositionally biased region" description="Low complexity" evidence="1">
    <location>
        <begin position="764"/>
        <end position="775"/>
    </location>
</feature>
<keyword evidence="4" id="KW-1185">Reference proteome</keyword>
<keyword evidence="2" id="KW-0472">Membrane</keyword>
<feature type="compositionally biased region" description="Polar residues" evidence="1">
    <location>
        <begin position="816"/>
        <end position="827"/>
    </location>
</feature>
<feature type="region of interest" description="Disordered" evidence="1">
    <location>
        <begin position="55"/>
        <end position="105"/>
    </location>
</feature>
<reference evidence="3" key="1">
    <citation type="submission" date="2016-04" db="EMBL/GenBank/DDBJ databases">
        <authorList>
            <person name="Nguyen H.D."/>
            <person name="Samba Siva P."/>
            <person name="Cullis J."/>
            <person name="Levesque C.A."/>
            <person name="Hambleton S."/>
        </authorList>
    </citation>
    <scope>NUCLEOTIDE SEQUENCE</scope>
    <source>
        <strain evidence="3">DAOMC 236416</strain>
    </source>
</reference>
<feature type="compositionally biased region" description="Polar residues" evidence="1">
    <location>
        <begin position="711"/>
        <end position="725"/>
    </location>
</feature>
<reference evidence="3" key="2">
    <citation type="journal article" date="2019" name="IMA Fungus">
        <title>Genome sequencing and comparison of five Tilletia species to identify candidate genes for the detection of regulated species infecting wheat.</title>
        <authorList>
            <person name="Nguyen H.D.T."/>
            <person name="Sultana T."/>
            <person name="Kesanakurti P."/>
            <person name="Hambleton S."/>
        </authorList>
    </citation>
    <scope>NUCLEOTIDE SEQUENCE</scope>
    <source>
        <strain evidence="3">DAOMC 236416</strain>
    </source>
</reference>
<organism evidence="3 4">
    <name type="scientific">Tilletia indica</name>
    <dbReference type="NCBI Taxonomy" id="43049"/>
    <lineage>
        <taxon>Eukaryota</taxon>
        <taxon>Fungi</taxon>
        <taxon>Dikarya</taxon>
        <taxon>Basidiomycota</taxon>
        <taxon>Ustilaginomycotina</taxon>
        <taxon>Exobasidiomycetes</taxon>
        <taxon>Tilletiales</taxon>
        <taxon>Tilletiaceae</taxon>
        <taxon>Tilletia</taxon>
    </lineage>
</organism>
<accession>A0A8T8SMP3</accession>
<keyword evidence="2" id="KW-0812">Transmembrane</keyword>
<dbReference type="AlphaFoldDB" id="A0A8T8SMP3"/>
<feature type="compositionally biased region" description="Basic residues" evidence="1">
    <location>
        <begin position="490"/>
        <end position="501"/>
    </location>
</feature>
<feature type="compositionally biased region" description="Basic and acidic residues" evidence="1">
    <location>
        <begin position="476"/>
        <end position="489"/>
    </location>
</feature>
<gene>
    <name evidence="3" type="ORF">A4X13_0g6961</name>
</gene>
<evidence type="ECO:0000256" key="2">
    <source>
        <dbReference type="SAM" id="Phobius"/>
    </source>
</evidence>
<evidence type="ECO:0000313" key="4">
    <source>
        <dbReference type="Proteomes" id="UP000077521"/>
    </source>
</evidence>
<keyword evidence="2" id="KW-1133">Transmembrane helix</keyword>
<sequence>MDTLTQLDAWLEDHLPANLAALPTRIADSLSSTSQIIIDSSHTVITTLTQYGPVFPSSSSSSPTASTTATNDDGLFDFWRTSPPPPSPPIATPTTTTTSTDNNRHSPLSLFTATASAATLIALGITSLILIPPPRPGLKAHYGGPIWLPYLPGDLPTHIHSLFSSKKPPLRRQLSSSSSAGGARTEAILVLGADTPLGRTVSLHLATQGYIVLPVVSSPQALHTWAALTPPSSRGYIAPLLLAIRDETEAASALEGFKGELEGVLGRRFPLTTAGEPYARPEEKIRLIGVVNSLSFFLPSSSSSTNAAVIQEQAEQDEDEEEDSQTSTPAESIILNQNITVTDSSVLSDHLYKHVVAPLSAIEIILPILRKHATPSSSTLLTSLILNLRAVGSEAGKMGRMEGIIHAALDRALDSLRVECVALDRSERPAKTKGTRRRSSAAGGGREEGAPTSSSSGGTYRPGQFDARFFVKVDLSRSKKDKGEEEQGGKKGKGKRRRRKDRSALDMNPSVKIVDMQLTDWERSSSSSPSSGAANVFTSSSHTQHPHPFQTRTTPASLALLAPLSDIVRLFGTVNTTRAGRCPETVMLRLLAPGPASGGLAMVRRSIMENKVVTVLKSYLRSGLGVFGGGEGGVLAVGLGRSLRAFWGSMLGVVGMGGRRGRTLGGGGGRRAGRREREGQVSGEMGLIRRSGSGGGEEDDEEGGGYEILPSASSLGRTSFSQSQLPPGAGESASSSATLGPRGESSSTRTAIRPSPFSRQSQGPPLSTPSSPASSVRGMVLPPAPSASASPPTHPSNAPQQVNGTTTTTGGGGSATPLSLSASVMEL</sequence>
<feature type="region of interest" description="Disordered" evidence="1">
    <location>
        <begin position="427"/>
        <end position="463"/>
    </location>
</feature>
<feature type="compositionally biased region" description="Low complexity" evidence="1">
    <location>
        <begin position="786"/>
        <end position="808"/>
    </location>
</feature>
<feature type="transmembrane region" description="Helical" evidence="2">
    <location>
        <begin position="108"/>
        <end position="131"/>
    </location>
</feature>
<evidence type="ECO:0000313" key="3">
    <source>
        <dbReference type="EMBL" id="KAE8243753.1"/>
    </source>
</evidence>
<feature type="non-terminal residue" evidence="3">
    <location>
        <position position="827"/>
    </location>
</feature>
<evidence type="ECO:0000256" key="1">
    <source>
        <dbReference type="SAM" id="MobiDB-lite"/>
    </source>
</evidence>
<feature type="compositionally biased region" description="Low complexity" evidence="1">
    <location>
        <begin position="56"/>
        <end position="70"/>
    </location>
</feature>
<feature type="compositionally biased region" description="Acidic residues" evidence="1">
    <location>
        <begin position="314"/>
        <end position="324"/>
    </location>
</feature>
<comment type="caution">
    <text evidence="3">The sequence shown here is derived from an EMBL/GenBank/DDBJ whole genome shotgun (WGS) entry which is preliminary data.</text>
</comment>
<proteinExistence type="predicted"/>
<feature type="region of interest" description="Disordered" evidence="1">
    <location>
        <begin position="307"/>
        <end position="329"/>
    </location>
</feature>
<feature type="region of interest" description="Disordered" evidence="1">
    <location>
        <begin position="476"/>
        <end position="551"/>
    </location>
</feature>
<dbReference type="Proteomes" id="UP000077521">
    <property type="component" value="Unassembled WGS sequence"/>
</dbReference>
<feature type="compositionally biased region" description="Pro residues" evidence="1">
    <location>
        <begin position="82"/>
        <end position="91"/>
    </location>
</feature>
<feature type="compositionally biased region" description="Gly residues" evidence="1">
    <location>
        <begin position="658"/>
        <end position="670"/>
    </location>
</feature>
<dbReference type="EMBL" id="LWDF02000752">
    <property type="protein sequence ID" value="KAE8243753.1"/>
    <property type="molecule type" value="Genomic_DNA"/>
</dbReference>
<feature type="region of interest" description="Disordered" evidence="1">
    <location>
        <begin position="658"/>
        <end position="827"/>
    </location>
</feature>
<name>A0A8T8SMP3_9BASI</name>
<protein>
    <submittedName>
        <fullName evidence="3">Uncharacterized protein</fullName>
    </submittedName>
</protein>
<feature type="compositionally biased region" description="Polar residues" evidence="1">
    <location>
        <begin position="532"/>
        <end position="543"/>
    </location>
</feature>